<feature type="transmembrane region" description="Helical" evidence="7">
    <location>
        <begin position="177"/>
        <end position="201"/>
    </location>
</feature>
<feature type="transmembrane region" description="Helical" evidence="7">
    <location>
        <begin position="411"/>
        <end position="430"/>
    </location>
</feature>
<reference evidence="10" key="1">
    <citation type="submission" date="2014-04" db="EMBL/GenBank/DDBJ databases">
        <title>Evolutionary Origins and Diversification of the Mycorrhizal Mutualists.</title>
        <authorList>
            <consortium name="DOE Joint Genome Institute"/>
            <consortium name="Mycorrhizal Genomics Consortium"/>
            <person name="Kohler A."/>
            <person name="Kuo A."/>
            <person name="Nagy L.G."/>
            <person name="Floudas D."/>
            <person name="Copeland A."/>
            <person name="Barry K.W."/>
            <person name="Cichocki N."/>
            <person name="Veneault-Fourrey C."/>
            <person name="LaButti K."/>
            <person name="Lindquist E.A."/>
            <person name="Lipzen A."/>
            <person name="Lundell T."/>
            <person name="Morin E."/>
            <person name="Murat C."/>
            <person name="Riley R."/>
            <person name="Ohm R."/>
            <person name="Sun H."/>
            <person name="Tunlid A."/>
            <person name="Henrissat B."/>
            <person name="Grigoriev I.V."/>
            <person name="Hibbett D.S."/>
            <person name="Martin F."/>
        </authorList>
    </citation>
    <scope>NUCLEOTIDE SEQUENCE [LARGE SCALE GENOMIC DNA]</scope>
    <source>
        <strain evidence="10">FD-334 SS-4</strain>
    </source>
</reference>
<dbReference type="GO" id="GO:0016020">
    <property type="term" value="C:membrane"/>
    <property type="evidence" value="ECO:0007669"/>
    <property type="project" value="UniProtKB-SubCell"/>
</dbReference>
<feature type="transmembrane region" description="Helical" evidence="7">
    <location>
        <begin position="100"/>
        <end position="117"/>
    </location>
</feature>
<dbReference type="STRING" id="945553.A0A0D2N2F4"/>
<dbReference type="InterPro" id="IPR005828">
    <property type="entry name" value="MFS_sugar_transport-like"/>
</dbReference>
<keyword evidence="5 7" id="KW-1133">Transmembrane helix</keyword>
<dbReference type="PANTHER" id="PTHR23511:SF12">
    <property type="entry name" value="TRANSPORTER, PUTATIVE (AFU_ORTHOLOGUE AFUA_7G01740)-RELATED"/>
    <property type="match status" value="1"/>
</dbReference>
<protein>
    <recommendedName>
        <fullName evidence="8">Major facilitator superfamily (MFS) profile domain-containing protein</fullName>
    </recommendedName>
</protein>
<comment type="subcellular location">
    <subcellularLocation>
        <location evidence="1">Membrane</location>
        <topology evidence="1">Multi-pass membrane protein</topology>
    </subcellularLocation>
</comment>
<feature type="transmembrane region" description="Helical" evidence="7">
    <location>
        <begin position="221"/>
        <end position="243"/>
    </location>
</feature>
<evidence type="ECO:0000256" key="1">
    <source>
        <dbReference type="ARBA" id="ARBA00004141"/>
    </source>
</evidence>
<dbReference type="PANTHER" id="PTHR23511">
    <property type="entry name" value="SYNAPTIC VESICLE GLYCOPROTEIN 2"/>
    <property type="match status" value="1"/>
</dbReference>
<dbReference type="InterPro" id="IPR020846">
    <property type="entry name" value="MFS_dom"/>
</dbReference>
<dbReference type="SUPFAM" id="SSF103473">
    <property type="entry name" value="MFS general substrate transporter"/>
    <property type="match status" value="1"/>
</dbReference>
<gene>
    <name evidence="9" type="ORF">HYPSUDRAFT_195756</name>
</gene>
<proteinExistence type="inferred from homology"/>
<dbReference type="PROSITE" id="PS50850">
    <property type="entry name" value="MFS"/>
    <property type="match status" value="1"/>
</dbReference>
<evidence type="ECO:0000256" key="6">
    <source>
        <dbReference type="ARBA" id="ARBA00023136"/>
    </source>
</evidence>
<name>A0A0D2N2F4_HYPSF</name>
<evidence type="ECO:0000256" key="5">
    <source>
        <dbReference type="ARBA" id="ARBA00022989"/>
    </source>
</evidence>
<evidence type="ECO:0000259" key="8">
    <source>
        <dbReference type="PROSITE" id="PS50850"/>
    </source>
</evidence>
<feature type="transmembrane region" description="Helical" evidence="7">
    <location>
        <begin position="56"/>
        <end position="80"/>
    </location>
</feature>
<sequence>MPENDSDQKSVVSQSQIYTYSRSHPSISVDEYTSYEKKIKVINGALQEIGMGRYQWNLFIVTGFGYFSDNLWPIVTGLILPVVANEFQFRGAFLKLGQNIGLLVGAAFWGLAADIWGRRISFNVTLLITGVFAISAGASPNYIVLTSFAAAWSVGVGGNLPVDSAIFLEFVPQQNQYLLTVLSIWWAFGQLIGSLIAWPLIGNFSCPTSAHSSCKRSENEGWRYFLFTMGGLMLLFWIFRIFFFTLYESPKYLVGKGRDQEALHTVHVVAAYNRTTTSLKAEDFSVSHSSSEGNVFLENTGPVRFIRDQLGAVRGLSAATTSNTNRIRALFIGPQMARSTTLLISLWALIGLAFPLYNSFVTYYLETRGADFGDGSIYITYRNQVIISVIGIPGAIIGGYMVEVPALGRRGTLSLFTVLTGVFILSSTTARSSNSLLAWNCAYSFTSNIMYGVLYAITPELFLTKDRGTGNAITATANRIFGVMAPIIALYADLTTSVPIFIAGAIFIVSAILPLLLPFDTQGTAAL</sequence>
<feature type="transmembrane region" description="Helical" evidence="7">
    <location>
        <begin position="498"/>
        <end position="517"/>
    </location>
</feature>
<feature type="transmembrane region" description="Helical" evidence="7">
    <location>
        <begin position="124"/>
        <end position="143"/>
    </location>
</feature>
<dbReference type="OMA" id="LLWFIWM"/>
<dbReference type="Proteomes" id="UP000054270">
    <property type="component" value="Unassembled WGS sequence"/>
</dbReference>
<evidence type="ECO:0000256" key="2">
    <source>
        <dbReference type="ARBA" id="ARBA00008335"/>
    </source>
</evidence>
<dbReference type="Gene3D" id="1.20.1250.20">
    <property type="entry name" value="MFS general substrate transporter like domains"/>
    <property type="match status" value="1"/>
</dbReference>
<keyword evidence="4 7" id="KW-0812">Transmembrane</keyword>
<dbReference type="OrthoDB" id="3936150at2759"/>
<dbReference type="GO" id="GO:0022857">
    <property type="term" value="F:transmembrane transporter activity"/>
    <property type="evidence" value="ECO:0007669"/>
    <property type="project" value="InterPro"/>
</dbReference>
<evidence type="ECO:0000256" key="7">
    <source>
        <dbReference type="SAM" id="Phobius"/>
    </source>
</evidence>
<evidence type="ECO:0000256" key="4">
    <source>
        <dbReference type="ARBA" id="ARBA00022692"/>
    </source>
</evidence>
<dbReference type="FunFam" id="1.20.1250.20:FF:000171">
    <property type="entry name" value="MFS general substrate transporter"/>
    <property type="match status" value="1"/>
</dbReference>
<dbReference type="EMBL" id="KN817742">
    <property type="protein sequence ID" value="KJA13429.1"/>
    <property type="molecule type" value="Genomic_DNA"/>
</dbReference>
<keyword evidence="3" id="KW-0813">Transport</keyword>
<feature type="transmembrane region" description="Helical" evidence="7">
    <location>
        <begin position="342"/>
        <end position="365"/>
    </location>
</feature>
<organism evidence="9 10">
    <name type="scientific">Hypholoma sublateritium (strain FD-334 SS-4)</name>
    <dbReference type="NCBI Taxonomy" id="945553"/>
    <lineage>
        <taxon>Eukaryota</taxon>
        <taxon>Fungi</taxon>
        <taxon>Dikarya</taxon>
        <taxon>Basidiomycota</taxon>
        <taxon>Agaricomycotina</taxon>
        <taxon>Agaricomycetes</taxon>
        <taxon>Agaricomycetidae</taxon>
        <taxon>Agaricales</taxon>
        <taxon>Agaricineae</taxon>
        <taxon>Strophariaceae</taxon>
        <taxon>Hypholoma</taxon>
    </lineage>
</organism>
<dbReference type="Pfam" id="PF00083">
    <property type="entry name" value="Sugar_tr"/>
    <property type="match status" value="1"/>
</dbReference>
<comment type="similarity">
    <text evidence="2">Belongs to the major facilitator superfamily.</text>
</comment>
<feature type="transmembrane region" description="Helical" evidence="7">
    <location>
        <begin position="469"/>
        <end position="492"/>
    </location>
</feature>
<feature type="transmembrane region" description="Helical" evidence="7">
    <location>
        <begin position="436"/>
        <end position="457"/>
    </location>
</feature>
<dbReference type="AlphaFoldDB" id="A0A0D2N2F4"/>
<feature type="transmembrane region" description="Helical" evidence="7">
    <location>
        <begin position="385"/>
        <end position="404"/>
    </location>
</feature>
<feature type="domain" description="Major facilitator superfamily (MFS) profile" evidence="8">
    <location>
        <begin position="58"/>
        <end position="522"/>
    </location>
</feature>
<evidence type="ECO:0000256" key="3">
    <source>
        <dbReference type="ARBA" id="ARBA00022448"/>
    </source>
</evidence>
<keyword evidence="10" id="KW-1185">Reference proteome</keyword>
<accession>A0A0D2N2F4</accession>
<dbReference type="InterPro" id="IPR036259">
    <property type="entry name" value="MFS_trans_sf"/>
</dbReference>
<dbReference type="CDD" id="cd17316">
    <property type="entry name" value="MFS_SV2_like"/>
    <property type="match status" value="1"/>
</dbReference>
<evidence type="ECO:0000313" key="10">
    <source>
        <dbReference type="Proteomes" id="UP000054270"/>
    </source>
</evidence>
<evidence type="ECO:0000313" key="9">
    <source>
        <dbReference type="EMBL" id="KJA13429.1"/>
    </source>
</evidence>
<keyword evidence="6 7" id="KW-0472">Membrane</keyword>